<gene>
    <name evidence="3" type="ORF">Rhopal_004327-T1</name>
</gene>
<organism evidence="3 4">
    <name type="scientific">Rhodotorula paludigena</name>
    <dbReference type="NCBI Taxonomy" id="86838"/>
    <lineage>
        <taxon>Eukaryota</taxon>
        <taxon>Fungi</taxon>
        <taxon>Dikarya</taxon>
        <taxon>Basidiomycota</taxon>
        <taxon>Pucciniomycotina</taxon>
        <taxon>Microbotryomycetes</taxon>
        <taxon>Sporidiobolales</taxon>
        <taxon>Sporidiobolaceae</taxon>
        <taxon>Rhodotorula</taxon>
    </lineage>
</organism>
<feature type="compositionally biased region" description="Low complexity" evidence="1">
    <location>
        <begin position="208"/>
        <end position="225"/>
    </location>
</feature>
<dbReference type="InterPro" id="IPR018712">
    <property type="entry name" value="Tle1-like_cat"/>
</dbReference>
<feature type="compositionally biased region" description="Polar residues" evidence="1">
    <location>
        <begin position="500"/>
        <end position="515"/>
    </location>
</feature>
<proteinExistence type="predicted"/>
<dbReference type="Pfam" id="PF09994">
    <property type="entry name" value="T6SS_Tle1-like_cat"/>
    <property type="match status" value="1"/>
</dbReference>
<dbReference type="AlphaFoldDB" id="A0AAV5GM74"/>
<feature type="region of interest" description="Disordered" evidence="1">
    <location>
        <begin position="208"/>
        <end position="240"/>
    </location>
</feature>
<name>A0AAV5GM74_9BASI</name>
<sequence>MKRLIVLCDGSLEDADRQKDEAMLTNIGRMSRAFVSLDTRSTPPVEQIKLYESGVGTDGTPFSGAITSALGRGMMQKVQGLYDFICLNWEEGDEIYLFGYSRGAYIVRLLACLIDIIGILPPRQYLHLFPAIFEALDAHTGKDDKDDLKAIDEIQGLLKPLENLRAKQRKDRNGFLIQCVGVFDTVGARGRPTILRRGSYSSLRSLFSSNSSVHSGTTSTTDSPDPGSPPPEPNHGLNSFGLPESLVPSCVELAFQALALDEHRVDYKPVLWRRWEEGDESGRKWAEKRERDGQVVHQVWFSGAHADVGGGYKENDLSFLSLGWMLSQVSRDLAFDKPYLDRLMRKTTAPWGMMEPHESMVDEFRLLGSIDRALPLRFDPCTNETFHSSILAQPSTHLRTDLRALVRDHRKQLHFLPLEPLEAQLKAEWAQAVVSKKKLERTISAPAAVPSVQVLQRQQKPVTRQINETGPPDAHLFDDASTTSSPPPTPEPHAGRTDLSPVQTPRPSSVTSFTDNEGPRSPPPTPSITASPARAADHAPPSSPAALHTDSEDDADPFPALARRQHKDGGMLSRLRKWTARKRRESDERRGHSSHYG</sequence>
<protein>
    <recommendedName>
        <fullName evidence="2">T6SS Phospholipase effector Tle1-like catalytic domain-containing protein</fullName>
    </recommendedName>
</protein>
<feature type="compositionally biased region" description="Polar residues" evidence="1">
    <location>
        <begin position="453"/>
        <end position="468"/>
    </location>
</feature>
<feature type="compositionally biased region" description="Low complexity" evidence="1">
    <location>
        <begin position="527"/>
        <end position="546"/>
    </location>
</feature>
<keyword evidence="4" id="KW-1185">Reference proteome</keyword>
<accession>A0AAV5GM74</accession>
<evidence type="ECO:0000313" key="3">
    <source>
        <dbReference type="EMBL" id="GJN91308.1"/>
    </source>
</evidence>
<dbReference type="PANTHER" id="PTHR33840:SF1">
    <property type="entry name" value="TLE1 PHOSPHOLIPASE DOMAIN-CONTAINING PROTEIN"/>
    <property type="match status" value="1"/>
</dbReference>
<dbReference type="EMBL" id="BQKY01000008">
    <property type="protein sequence ID" value="GJN91308.1"/>
    <property type="molecule type" value="Genomic_DNA"/>
</dbReference>
<feature type="region of interest" description="Disordered" evidence="1">
    <location>
        <begin position="452"/>
        <end position="597"/>
    </location>
</feature>
<feature type="compositionally biased region" description="Basic residues" evidence="1">
    <location>
        <begin position="574"/>
        <end position="583"/>
    </location>
</feature>
<feature type="domain" description="T6SS Phospholipase effector Tle1-like catalytic" evidence="2">
    <location>
        <begin position="2"/>
        <end position="328"/>
    </location>
</feature>
<dbReference type="Proteomes" id="UP001342314">
    <property type="component" value="Unassembled WGS sequence"/>
</dbReference>
<comment type="caution">
    <text evidence="3">The sequence shown here is derived from an EMBL/GenBank/DDBJ whole genome shotgun (WGS) entry which is preliminary data.</text>
</comment>
<evidence type="ECO:0000259" key="2">
    <source>
        <dbReference type="Pfam" id="PF09994"/>
    </source>
</evidence>
<dbReference type="PANTHER" id="PTHR33840">
    <property type="match status" value="1"/>
</dbReference>
<evidence type="ECO:0000313" key="4">
    <source>
        <dbReference type="Proteomes" id="UP001342314"/>
    </source>
</evidence>
<reference evidence="3 4" key="1">
    <citation type="submission" date="2021-12" db="EMBL/GenBank/DDBJ databases">
        <title>High titer production of polyol ester of fatty acids by Rhodotorula paludigena BS15 towards product separation-free biomass refinery.</title>
        <authorList>
            <person name="Mano J."/>
            <person name="Ono H."/>
            <person name="Tanaka T."/>
            <person name="Naito K."/>
            <person name="Sushida H."/>
            <person name="Ike M."/>
            <person name="Tokuyasu K."/>
            <person name="Kitaoka M."/>
        </authorList>
    </citation>
    <scope>NUCLEOTIDE SEQUENCE [LARGE SCALE GENOMIC DNA]</scope>
    <source>
        <strain evidence="3 4">BS15</strain>
    </source>
</reference>
<evidence type="ECO:0000256" key="1">
    <source>
        <dbReference type="SAM" id="MobiDB-lite"/>
    </source>
</evidence>